<evidence type="ECO:0000313" key="1">
    <source>
        <dbReference type="EMBL" id="MET6998393.1"/>
    </source>
</evidence>
<sequence length="434" mass="48910">MIASSIGKKFLLAYNQKHHSTYSAKEFFNTIYFPLFFDHDKYAQWVTNSPFVQGIKKGVAPTANERKDKLATLAQKIGNGKADASIAIGYPSLDITATTSGQITNMQLPLDETDTYASWIGSGLGVGIQGGMSILFDNAEILLHIFEGWEYYRAALNQNPKLRGNQINTWNGQWLAHRYDPYTYVPDDPTPPPGIYDVTKEGIMEVRTISWVRILIGIATQYALPQLMGYVYNLGQMNTTIGFIPFALPNIRYPSELYKKLINEAEFIAHHNKIESLLGSAYGFIQSCRMGVIGIKALEPKGLREYMPGGKDTSLPNYKKADQDKIISFNTYQIWLLAMLKNETLWDTSLQAAQLFKKYEDGAKKVTTGRSRSSETVLGSTNKKVFIENLIPILKEVEDKDSFEALAKAVHLMPADNFSYFITLIRFQYAKINH</sequence>
<comment type="caution">
    <text evidence="1">The sequence shown here is derived from an EMBL/GenBank/DDBJ whole genome shotgun (WGS) entry which is preliminary data.</text>
</comment>
<keyword evidence="2" id="KW-1185">Reference proteome</keyword>
<organism evidence="1 2">
    <name type="scientific">Chitinophaga defluvii</name>
    <dbReference type="NCBI Taxonomy" id="3163343"/>
    <lineage>
        <taxon>Bacteria</taxon>
        <taxon>Pseudomonadati</taxon>
        <taxon>Bacteroidota</taxon>
        <taxon>Chitinophagia</taxon>
        <taxon>Chitinophagales</taxon>
        <taxon>Chitinophagaceae</taxon>
        <taxon>Chitinophaga</taxon>
    </lineage>
</organism>
<proteinExistence type="predicted"/>
<dbReference type="EMBL" id="JBEXAC010000001">
    <property type="protein sequence ID" value="MET6998393.1"/>
    <property type="molecule type" value="Genomic_DNA"/>
</dbReference>
<evidence type="ECO:0000313" key="2">
    <source>
        <dbReference type="Proteomes" id="UP001549749"/>
    </source>
</evidence>
<gene>
    <name evidence="1" type="ORF">ABR189_13480</name>
</gene>
<accession>A0ABV2T5W2</accession>
<dbReference type="RefSeq" id="WP_354661028.1">
    <property type="nucleotide sequence ID" value="NZ_JBEXAC010000001.1"/>
</dbReference>
<dbReference type="Proteomes" id="UP001549749">
    <property type="component" value="Unassembled WGS sequence"/>
</dbReference>
<name>A0ABV2T5W2_9BACT</name>
<reference evidence="1 2" key="1">
    <citation type="submission" date="2024-06" db="EMBL/GenBank/DDBJ databases">
        <title>Chitinophaga defluvii sp. nov., isolated from municipal sewage.</title>
        <authorList>
            <person name="Zhang L."/>
        </authorList>
    </citation>
    <scope>NUCLEOTIDE SEQUENCE [LARGE SCALE GENOMIC DNA]</scope>
    <source>
        <strain evidence="1 2">H8</strain>
    </source>
</reference>
<protein>
    <submittedName>
        <fullName evidence="1">Uncharacterized protein</fullName>
    </submittedName>
</protein>